<gene>
    <name evidence="2" type="ORF">HU772_016965</name>
</gene>
<reference evidence="2 3" key="1">
    <citation type="journal article" date="2020" name="Microorganisms">
        <title>Reliable Identification of Environmental Pseudomonas Isolates Using the rpoD Gene.</title>
        <authorList>
            <consortium name="The Broad Institute Genome Sequencing Platform"/>
            <person name="Girard L."/>
            <person name="Lood C."/>
            <person name="Rokni-Zadeh H."/>
            <person name="van Noort V."/>
            <person name="Lavigne R."/>
            <person name="De Mot R."/>
        </authorList>
    </citation>
    <scope>NUCLEOTIDE SEQUENCE [LARGE SCALE GENOMIC DNA]</scope>
    <source>
        <strain evidence="2 3">RW9S1A</strain>
    </source>
</reference>
<dbReference type="InterPro" id="IPR036471">
    <property type="entry name" value="Colicin_D_sf"/>
</dbReference>
<evidence type="ECO:0000313" key="3">
    <source>
        <dbReference type="Proteomes" id="UP000633418"/>
    </source>
</evidence>
<evidence type="ECO:0000313" key="2">
    <source>
        <dbReference type="EMBL" id="QXI37031.1"/>
    </source>
</evidence>
<dbReference type="GO" id="GO:0015643">
    <property type="term" value="F:toxic substance binding"/>
    <property type="evidence" value="ECO:0007669"/>
    <property type="project" value="InterPro"/>
</dbReference>
<dbReference type="RefSeq" id="WP_186662821.1">
    <property type="nucleotide sequence ID" value="NZ_CP077095.1"/>
</dbReference>
<dbReference type="EMBL" id="CP077095">
    <property type="protein sequence ID" value="QXI37031.1"/>
    <property type="molecule type" value="Genomic_DNA"/>
</dbReference>
<dbReference type="SUPFAM" id="SSF101125">
    <property type="entry name" value="Colicin D immunity protein"/>
    <property type="match status" value="1"/>
</dbReference>
<protein>
    <recommendedName>
        <fullName evidence="1">Colicin D immunity protein domain-containing protein</fullName>
    </recommendedName>
</protein>
<evidence type="ECO:0000259" key="1">
    <source>
        <dbReference type="Pfam" id="PF09204"/>
    </source>
</evidence>
<dbReference type="Pfam" id="PF09204">
    <property type="entry name" value="Colicin_immun"/>
    <property type="match status" value="1"/>
</dbReference>
<dbReference type="InterPro" id="IPR015287">
    <property type="entry name" value="Colicin_D_immunity_dom"/>
</dbReference>
<dbReference type="KEGG" id="pxn:HU772_016965"/>
<proteinExistence type="predicted"/>
<dbReference type="Gene3D" id="1.20.120.650">
    <property type="entry name" value="Colicin D"/>
    <property type="match status" value="1"/>
</dbReference>
<dbReference type="GO" id="GO:0030153">
    <property type="term" value="P:bacteriocin immunity"/>
    <property type="evidence" value="ECO:0007669"/>
    <property type="project" value="InterPro"/>
</dbReference>
<dbReference type="Proteomes" id="UP000633418">
    <property type="component" value="Chromosome"/>
</dbReference>
<accession>A0A9E6PV36</accession>
<sequence length="90" mass="10299">MSIDLINLAKSAAKKEITADDFETKFFEGWRLEGESGVLAKDSKNIADCLYVIFDLAERYTSHPDRESYELDERALRAELEKALKNHGFL</sequence>
<feature type="domain" description="Colicin D immunity protein" evidence="1">
    <location>
        <begin position="1"/>
        <end position="85"/>
    </location>
</feature>
<name>A0A9E6PV36_9PSED</name>
<organism evidence="2 3">
    <name type="scientific">Pseudomonas xantholysinigenes</name>
    <dbReference type="NCBI Taxonomy" id="2745490"/>
    <lineage>
        <taxon>Bacteria</taxon>
        <taxon>Pseudomonadati</taxon>
        <taxon>Pseudomonadota</taxon>
        <taxon>Gammaproteobacteria</taxon>
        <taxon>Pseudomonadales</taxon>
        <taxon>Pseudomonadaceae</taxon>
        <taxon>Pseudomonas</taxon>
    </lineage>
</organism>
<keyword evidence="3" id="KW-1185">Reference proteome</keyword>
<dbReference type="AlphaFoldDB" id="A0A9E6PV36"/>
<reference evidence="2 3" key="2">
    <citation type="journal article" date="2021" name="Microorganisms">
        <title>The Ever-Expanding Pseudomonas Genus: Description of 43 New Species and Partition of the Pseudomonas putida Group.</title>
        <authorList>
            <person name="Girard L."/>
            <person name="Lood C."/>
            <person name="Hofte M."/>
            <person name="Vandamme P."/>
            <person name="Rokni-Zadeh H."/>
            <person name="van Noort V."/>
            <person name="Lavigne R."/>
            <person name="De Mot R."/>
        </authorList>
    </citation>
    <scope>NUCLEOTIDE SEQUENCE [LARGE SCALE GENOMIC DNA]</scope>
    <source>
        <strain evidence="2 3">RW9S1A</strain>
    </source>
</reference>